<dbReference type="RefSeq" id="WP_168045046.1">
    <property type="nucleotide sequence ID" value="NZ_JAATJM010000001.1"/>
</dbReference>
<accession>A0A7X5YHR1</accession>
<reference evidence="1 2" key="1">
    <citation type="submission" date="2020-03" db="EMBL/GenBank/DDBJ databases">
        <title>Genomic Encyclopedia of Type Strains, Phase IV (KMG-IV): sequencing the most valuable type-strain genomes for metagenomic binning, comparative biology and taxonomic classification.</title>
        <authorList>
            <person name="Goeker M."/>
        </authorList>
    </citation>
    <scope>NUCLEOTIDE SEQUENCE [LARGE SCALE GENOMIC DNA]</scope>
    <source>
        <strain evidence="1 2">DSM 4736</strain>
    </source>
</reference>
<dbReference type="InterPro" id="IPR010710">
    <property type="entry name" value="DUF1289"/>
</dbReference>
<evidence type="ECO:0008006" key="3">
    <source>
        <dbReference type="Google" id="ProtNLM"/>
    </source>
</evidence>
<dbReference type="AlphaFoldDB" id="A0A7X5YHR1"/>
<sequence>MSVPPPSGPPRSIATPCVKVCIVDGASSLCLGCWRTLSEIGGWSGLTDAERARIMAELPERERARR</sequence>
<keyword evidence="2" id="KW-1185">Reference proteome</keyword>
<evidence type="ECO:0000313" key="1">
    <source>
        <dbReference type="EMBL" id="NJC40137.1"/>
    </source>
</evidence>
<organism evidence="1 2">
    <name type="scientific">Brevundimonas alba</name>
    <dbReference type="NCBI Taxonomy" id="74314"/>
    <lineage>
        <taxon>Bacteria</taxon>
        <taxon>Pseudomonadati</taxon>
        <taxon>Pseudomonadota</taxon>
        <taxon>Alphaproteobacteria</taxon>
        <taxon>Caulobacterales</taxon>
        <taxon>Caulobacteraceae</taxon>
        <taxon>Brevundimonas</taxon>
    </lineage>
</organism>
<dbReference type="PANTHER" id="PTHR35175">
    <property type="entry name" value="DUF1289 DOMAIN-CONTAINING PROTEIN"/>
    <property type="match status" value="1"/>
</dbReference>
<gene>
    <name evidence="1" type="ORF">GGQ87_000395</name>
</gene>
<protein>
    <recommendedName>
        <fullName evidence="3">DUF1289 domain-containing protein</fullName>
    </recommendedName>
</protein>
<proteinExistence type="predicted"/>
<comment type="caution">
    <text evidence="1">The sequence shown here is derived from an EMBL/GenBank/DDBJ whole genome shotgun (WGS) entry which is preliminary data.</text>
</comment>
<evidence type="ECO:0000313" key="2">
    <source>
        <dbReference type="Proteomes" id="UP000587415"/>
    </source>
</evidence>
<dbReference type="Proteomes" id="UP000587415">
    <property type="component" value="Unassembled WGS sequence"/>
</dbReference>
<dbReference type="Pfam" id="PF06945">
    <property type="entry name" value="DUF1289"/>
    <property type="match status" value="1"/>
</dbReference>
<dbReference type="EMBL" id="JAATJM010000001">
    <property type="protein sequence ID" value="NJC40137.1"/>
    <property type="molecule type" value="Genomic_DNA"/>
</dbReference>
<name>A0A7X5YHR1_9CAUL</name>
<dbReference type="PANTHER" id="PTHR35175:SF2">
    <property type="entry name" value="DUF1289 DOMAIN-CONTAINING PROTEIN"/>
    <property type="match status" value="1"/>
</dbReference>